<evidence type="ECO:0000313" key="2">
    <source>
        <dbReference type="EMBL" id="CUH63326.1"/>
    </source>
</evidence>
<protein>
    <submittedName>
        <fullName evidence="2">Uncharacterized protein</fullName>
    </submittedName>
</protein>
<evidence type="ECO:0000256" key="1">
    <source>
        <dbReference type="SAM" id="SignalP"/>
    </source>
</evidence>
<feature type="signal peptide" evidence="1">
    <location>
        <begin position="1"/>
        <end position="20"/>
    </location>
</feature>
<dbReference type="RefSeq" id="WP_058261397.1">
    <property type="nucleotide sequence ID" value="NZ_CP051181.1"/>
</dbReference>
<dbReference type="EMBL" id="CYSA01000007">
    <property type="protein sequence ID" value="CUH63326.1"/>
    <property type="molecule type" value="Genomic_DNA"/>
</dbReference>
<reference evidence="2 3" key="1">
    <citation type="submission" date="2015-09" db="EMBL/GenBank/DDBJ databases">
        <authorList>
            <consortium name="Swine Surveillance"/>
        </authorList>
    </citation>
    <scope>NUCLEOTIDE SEQUENCE [LARGE SCALE GENOMIC DNA]</scope>
    <source>
        <strain evidence="2 3">CECT 4357</strain>
    </source>
</reference>
<sequence length="236" mass="25297">MKRLLLAGVFALATFGSATAGPVSDFEDVYRQMYGAYRIVLFKTNLGDVGASTEAMTSFTSQLDALSATYGAAPPPHYEDDPHWDDTMAEVTQLAAATKALIDAGELAEAHEVLEAVREAFSALHIRNGIQTFSDRMNAYHAEMEHLLALDMATLDAKMMTKVHERAAVMSYLAAEVIATPPADATGNDAYAKLVADFDISVSALLDAVRSGDPDAVKAAVGKVKKPYSLLFVKFG</sequence>
<dbReference type="Proteomes" id="UP000051587">
    <property type="component" value="Unassembled WGS sequence"/>
</dbReference>
<name>A0A0P1FVG3_THAGE</name>
<feature type="chain" id="PRO_5006062858" evidence="1">
    <location>
        <begin position="21"/>
        <end position="236"/>
    </location>
</feature>
<keyword evidence="3" id="KW-1185">Reference proteome</keyword>
<proteinExistence type="predicted"/>
<evidence type="ECO:0000313" key="3">
    <source>
        <dbReference type="Proteomes" id="UP000051587"/>
    </source>
</evidence>
<accession>A0A0P1FVG3</accession>
<keyword evidence="1" id="KW-0732">Signal</keyword>
<dbReference type="AlphaFoldDB" id="A0A0P1FVG3"/>
<organism evidence="2 3">
    <name type="scientific">Thalassovita gelatinovora</name>
    <name type="common">Thalassobius gelatinovorus</name>
    <dbReference type="NCBI Taxonomy" id="53501"/>
    <lineage>
        <taxon>Bacteria</taxon>
        <taxon>Pseudomonadati</taxon>
        <taxon>Pseudomonadota</taxon>
        <taxon>Alphaproteobacteria</taxon>
        <taxon>Rhodobacterales</taxon>
        <taxon>Roseobacteraceae</taxon>
        <taxon>Thalassovita</taxon>
    </lineage>
</organism>
<dbReference type="OrthoDB" id="8399759at2"/>
<gene>
    <name evidence="2" type="ORF">TG4357_00606</name>
</gene>